<dbReference type="SMART" id="SM00738">
    <property type="entry name" value="NGN"/>
    <property type="match status" value="1"/>
</dbReference>
<dbReference type="InterPro" id="IPR043425">
    <property type="entry name" value="NusG-like"/>
</dbReference>
<organism evidence="5 6">
    <name type="scientific">Mucilaginibacter myungsuensis</name>
    <dbReference type="NCBI Taxonomy" id="649104"/>
    <lineage>
        <taxon>Bacteria</taxon>
        <taxon>Pseudomonadati</taxon>
        <taxon>Bacteroidota</taxon>
        <taxon>Sphingobacteriia</taxon>
        <taxon>Sphingobacteriales</taxon>
        <taxon>Sphingobacteriaceae</taxon>
        <taxon>Mucilaginibacter</taxon>
    </lineage>
</organism>
<feature type="domain" description="NusG-like N-terminal" evidence="4">
    <location>
        <begin position="8"/>
        <end position="105"/>
    </location>
</feature>
<dbReference type="CDD" id="cd09895">
    <property type="entry name" value="NGN_SP_UpxY"/>
    <property type="match status" value="1"/>
</dbReference>
<dbReference type="GO" id="GO:0006354">
    <property type="term" value="P:DNA-templated transcription elongation"/>
    <property type="evidence" value="ECO:0007669"/>
    <property type="project" value="InterPro"/>
</dbReference>
<keyword evidence="3" id="KW-0804">Transcription</keyword>
<dbReference type="PANTHER" id="PTHR30265">
    <property type="entry name" value="RHO-INTERACTING TRANSCRIPTION TERMINATION FACTOR NUSG"/>
    <property type="match status" value="1"/>
</dbReference>
<dbReference type="InterPro" id="IPR036735">
    <property type="entry name" value="NGN_dom_sf"/>
</dbReference>
<evidence type="ECO:0000256" key="2">
    <source>
        <dbReference type="ARBA" id="ARBA00023015"/>
    </source>
</evidence>
<evidence type="ECO:0000313" key="6">
    <source>
        <dbReference type="Proteomes" id="UP000622475"/>
    </source>
</evidence>
<evidence type="ECO:0000256" key="1">
    <source>
        <dbReference type="ARBA" id="ARBA00022814"/>
    </source>
</evidence>
<dbReference type="EMBL" id="JADFFL010000001">
    <property type="protein sequence ID" value="MBE9660382.1"/>
    <property type="molecule type" value="Genomic_DNA"/>
</dbReference>
<keyword evidence="2" id="KW-0805">Transcription regulation</keyword>
<keyword evidence="6" id="KW-1185">Reference proteome</keyword>
<evidence type="ECO:0000313" key="5">
    <source>
        <dbReference type="EMBL" id="MBE9660382.1"/>
    </source>
</evidence>
<reference evidence="5" key="1">
    <citation type="submission" date="2020-10" db="EMBL/GenBank/DDBJ databases">
        <title>Mucilaginibacter mali sp. nov., isolated from rhizosphere soil of apple orchard.</title>
        <authorList>
            <person name="Lee J.-S."/>
            <person name="Kim H.S."/>
            <person name="Kim J.-S."/>
        </authorList>
    </citation>
    <scope>NUCLEOTIDE SEQUENCE</scope>
    <source>
        <strain evidence="5">KCTC 22746</strain>
    </source>
</reference>
<dbReference type="InterPro" id="IPR006645">
    <property type="entry name" value="NGN-like_dom"/>
</dbReference>
<dbReference type="SUPFAM" id="SSF50104">
    <property type="entry name" value="Translation proteins SH3-like domain"/>
    <property type="match status" value="1"/>
</dbReference>
<dbReference type="AlphaFoldDB" id="A0A929PVR7"/>
<dbReference type="InterPro" id="IPR008991">
    <property type="entry name" value="Translation_prot_SH3-like_sf"/>
</dbReference>
<keyword evidence="1" id="KW-0889">Transcription antitermination</keyword>
<name>A0A929PVR7_9SPHI</name>
<evidence type="ECO:0000259" key="4">
    <source>
        <dbReference type="SMART" id="SM00738"/>
    </source>
</evidence>
<dbReference type="SUPFAM" id="SSF82679">
    <property type="entry name" value="N-utilization substance G protein NusG, N-terminal domain"/>
    <property type="match status" value="1"/>
</dbReference>
<sequence length="174" mass="20457">MIAERNLQSRWLAAYVRPKYEKKIIQKLADKQVEHYCPFTKVVRQWSDRKKVIEVPLFSGYIFVKITDKEMLKVREIDGVINFVYWLQRPAVIKEEEIDIIKMFLKEYDNVSIEKKHFSKNDIVRITGGPLLFQEGVITEVFNKTVKVDLPSLGYQMMATIDKDDLELLSKNVA</sequence>
<dbReference type="Gene3D" id="3.30.70.940">
    <property type="entry name" value="NusG, N-terminal domain"/>
    <property type="match status" value="1"/>
</dbReference>
<dbReference type="PANTHER" id="PTHR30265:SF4">
    <property type="entry name" value="KOW MOTIF FAMILY PROTEIN, EXPRESSED"/>
    <property type="match status" value="1"/>
</dbReference>
<dbReference type="NCBIfam" id="NF033644">
    <property type="entry name" value="antiterm_UpxY"/>
    <property type="match status" value="1"/>
</dbReference>
<protein>
    <submittedName>
        <fullName evidence="5">UpxY family transcription antiterminator</fullName>
    </submittedName>
</protein>
<dbReference type="GO" id="GO:0031564">
    <property type="term" value="P:transcription antitermination"/>
    <property type="evidence" value="ECO:0007669"/>
    <property type="project" value="UniProtKB-KW"/>
</dbReference>
<evidence type="ECO:0000256" key="3">
    <source>
        <dbReference type="ARBA" id="ARBA00023163"/>
    </source>
</evidence>
<dbReference type="Pfam" id="PF02357">
    <property type="entry name" value="NusG"/>
    <property type="match status" value="1"/>
</dbReference>
<comment type="caution">
    <text evidence="5">The sequence shown here is derived from an EMBL/GenBank/DDBJ whole genome shotgun (WGS) entry which is preliminary data.</text>
</comment>
<dbReference type="Proteomes" id="UP000622475">
    <property type="component" value="Unassembled WGS sequence"/>
</dbReference>
<accession>A0A929PVR7</accession>
<proteinExistence type="predicted"/>
<gene>
    <name evidence="5" type="ORF">IRJ16_00655</name>
</gene>